<keyword evidence="5" id="KW-1185">Reference proteome</keyword>
<evidence type="ECO:0000256" key="2">
    <source>
        <dbReference type="SAM" id="Phobius"/>
    </source>
</evidence>
<proteinExistence type="predicted"/>
<dbReference type="Proteomes" id="UP001205998">
    <property type="component" value="Unassembled WGS sequence"/>
</dbReference>
<accession>A0AAD5AY75</accession>
<feature type="region of interest" description="Disordered" evidence="1">
    <location>
        <begin position="148"/>
        <end position="193"/>
    </location>
</feature>
<dbReference type="InterPro" id="IPR037645">
    <property type="entry name" value="KCT2"/>
</dbReference>
<feature type="signal peptide" evidence="3">
    <location>
        <begin position="1"/>
        <end position="25"/>
    </location>
</feature>
<dbReference type="AlphaFoldDB" id="A0AAD5AY75"/>
<sequence length="259" mass="28409">MTKLKQQHFHMFLAAVFAILQLAFATGLPTVDSSKAIQNITSAIGPPGTVNRNTSETQDLMNLSKTITAQLTTIASTGVRTSAPLKPTSAANVSSDTSKPIELNTSDTKSTDLSESKSHDVTDVAKVDPSLTPGFESTTSLFKIDTTDNKVNKNDGDPNKEYMGNENGQQEENKIVTQDTQNDDNIIKDTTKDNPKRSEIIDINIKDSTIYATQDEDSHFFFHLVIIALLVAIVYITYHNKRKVCQSYVLNSTNLLVHG</sequence>
<feature type="chain" id="PRO_5042071582" evidence="3">
    <location>
        <begin position="26"/>
        <end position="259"/>
    </location>
</feature>
<evidence type="ECO:0000256" key="1">
    <source>
        <dbReference type="SAM" id="MobiDB-lite"/>
    </source>
</evidence>
<name>A0AAD5AY75_SILAS</name>
<keyword evidence="2" id="KW-1133">Transmembrane helix</keyword>
<feature type="transmembrane region" description="Helical" evidence="2">
    <location>
        <begin position="220"/>
        <end position="238"/>
    </location>
</feature>
<evidence type="ECO:0000313" key="4">
    <source>
        <dbReference type="EMBL" id="KAI5623722.1"/>
    </source>
</evidence>
<gene>
    <name evidence="4" type="ORF">C0J50_16758</name>
</gene>
<dbReference type="PANTHER" id="PTHR16502">
    <property type="entry name" value="KERATINOCYTE-ASSOCIATED TRANSMEMBRANE PROTEIN 2"/>
    <property type="match status" value="1"/>
</dbReference>
<feature type="compositionally biased region" description="Basic and acidic residues" evidence="1">
    <location>
        <begin position="148"/>
        <end position="160"/>
    </location>
</feature>
<evidence type="ECO:0000313" key="5">
    <source>
        <dbReference type="Proteomes" id="UP001205998"/>
    </source>
</evidence>
<keyword evidence="2" id="KW-0472">Membrane</keyword>
<dbReference type="Pfam" id="PF17818">
    <property type="entry name" value="KCT2"/>
    <property type="match status" value="1"/>
</dbReference>
<feature type="region of interest" description="Disordered" evidence="1">
    <location>
        <begin position="82"/>
        <end position="121"/>
    </location>
</feature>
<reference evidence="4" key="1">
    <citation type="submission" date="2018-07" db="EMBL/GenBank/DDBJ databases">
        <title>Comparative genomics of catfishes provides insights into carnivory and benthic adaptation.</title>
        <authorList>
            <person name="Zhang Y."/>
            <person name="Wang D."/>
            <person name="Peng Z."/>
            <person name="Zheng S."/>
            <person name="Shao F."/>
            <person name="Tao W."/>
        </authorList>
    </citation>
    <scope>NUCLEOTIDE SEQUENCE</scope>
    <source>
        <strain evidence="4">Chongqing</strain>
    </source>
</reference>
<feature type="compositionally biased region" description="Basic and acidic residues" evidence="1">
    <location>
        <begin position="109"/>
        <end position="121"/>
    </location>
</feature>
<evidence type="ECO:0000256" key="3">
    <source>
        <dbReference type="SAM" id="SignalP"/>
    </source>
</evidence>
<dbReference type="PANTHER" id="PTHR16502:SF0">
    <property type="entry name" value="KERATINOCYTE-ASSOCIATED TRANSMEMBRANE PROTEIN 2"/>
    <property type="match status" value="1"/>
</dbReference>
<feature type="compositionally biased region" description="Polar residues" evidence="1">
    <location>
        <begin position="166"/>
        <end position="184"/>
    </location>
</feature>
<protein>
    <submittedName>
        <fullName evidence="4">Keratinocyte-associated transmembrane protein 2</fullName>
    </submittedName>
</protein>
<organism evidence="4 5">
    <name type="scientific">Silurus asotus</name>
    <name type="common">Amur catfish</name>
    <name type="synonym">Parasilurus asotus</name>
    <dbReference type="NCBI Taxonomy" id="30991"/>
    <lineage>
        <taxon>Eukaryota</taxon>
        <taxon>Metazoa</taxon>
        <taxon>Chordata</taxon>
        <taxon>Craniata</taxon>
        <taxon>Vertebrata</taxon>
        <taxon>Euteleostomi</taxon>
        <taxon>Actinopterygii</taxon>
        <taxon>Neopterygii</taxon>
        <taxon>Teleostei</taxon>
        <taxon>Ostariophysi</taxon>
        <taxon>Siluriformes</taxon>
        <taxon>Siluridae</taxon>
        <taxon>Silurus</taxon>
    </lineage>
</organism>
<keyword evidence="2 4" id="KW-0812">Transmembrane</keyword>
<comment type="caution">
    <text evidence="4">The sequence shown here is derived from an EMBL/GenBank/DDBJ whole genome shotgun (WGS) entry which is preliminary data.</text>
</comment>
<dbReference type="EMBL" id="MU551599">
    <property type="protein sequence ID" value="KAI5623722.1"/>
    <property type="molecule type" value="Genomic_DNA"/>
</dbReference>
<keyword evidence="3" id="KW-0732">Signal</keyword>
<feature type="compositionally biased region" description="Polar residues" evidence="1">
    <location>
        <begin position="89"/>
        <end position="108"/>
    </location>
</feature>